<dbReference type="Pfam" id="PF08659">
    <property type="entry name" value="KR"/>
    <property type="match status" value="1"/>
</dbReference>
<reference evidence="10 11" key="1">
    <citation type="submission" date="2024-02" db="EMBL/GenBank/DDBJ databases">
        <title>De novo assembly and annotation of 12 fungi associated with fruit tree decline syndrome in Ontario, Canada.</title>
        <authorList>
            <person name="Sulman M."/>
            <person name="Ellouze W."/>
            <person name="Ilyukhin E."/>
        </authorList>
    </citation>
    <scope>NUCLEOTIDE SEQUENCE [LARGE SCALE GENOMIC DNA]</scope>
    <source>
        <strain evidence="10 11">M11/M66-122</strain>
    </source>
</reference>
<dbReference type="Pfam" id="PF08240">
    <property type="entry name" value="ADH_N"/>
    <property type="match status" value="1"/>
</dbReference>
<comment type="caution">
    <text evidence="10">The sequence shown here is derived from an EMBL/GenBank/DDBJ whole genome shotgun (WGS) entry which is preliminary data.</text>
</comment>
<dbReference type="SMART" id="SM00829">
    <property type="entry name" value="PKS_ER"/>
    <property type="match status" value="1"/>
</dbReference>
<keyword evidence="1" id="KW-0596">Phosphopantetheine</keyword>
<dbReference type="SMART" id="SM00826">
    <property type="entry name" value="PKS_DH"/>
    <property type="match status" value="1"/>
</dbReference>
<evidence type="ECO:0000256" key="7">
    <source>
        <dbReference type="PROSITE-ProRule" id="PRU01363"/>
    </source>
</evidence>
<keyword evidence="2" id="KW-0597">Phosphoprotein</keyword>
<keyword evidence="5" id="KW-0511">Multifunctional enzyme</keyword>
<feature type="region of interest" description="N-terminal hotdog fold" evidence="7">
    <location>
        <begin position="187"/>
        <end position="319"/>
    </location>
</feature>
<dbReference type="InterPro" id="IPR057326">
    <property type="entry name" value="KR_dom"/>
</dbReference>
<protein>
    <recommendedName>
        <fullName evidence="12">Carrier domain-containing protein</fullName>
    </recommendedName>
</protein>
<dbReference type="EMBL" id="JAKJXP020000002">
    <property type="protein sequence ID" value="KAK7757582.1"/>
    <property type="molecule type" value="Genomic_DNA"/>
</dbReference>
<evidence type="ECO:0000259" key="9">
    <source>
        <dbReference type="PROSITE" id="PS52019"/>
    </source>
</evidence>
<dbReference type="FunFam" id="3.40.50.720:FF:000209">
    <property type="entry name" value="Polyketide synthase Pks12"/>
    <property type="match status" value="1"/>
</dbReference>
<dbReference type="SUPFAM" id="SSF50129">
    <property type="entry name" value="GroES-like"/>
    <property type="match status" value="1"/>
</dbReference>
<keyword evidence="4" id="KW-0560">Oxidoreductase</keyword>
<dbReference type="Gene3D" id="3.40.50.720">
    <property type="entry name" value="NAD(P)-binding Rossmann-like Domain"/>
    <property type="match status" value="1"/>
</dbReference>
<name>A0AAN9V376_9PEZI</name>
<evidence type="ECO:0008006" key="12">
    <source>
        <dbReference type="Google" id="ProtNLM"/>
    </source>
</evidence>
<dbReference type="InterPro" id="IPR020807">
    <property type="entry name" value="PKS_DH"/>
</dbReference>
<dbReference type="PROSITE" id="PS50075">
    <property type="entry name" value="CARRIER"/>
    <property type="match status" value="1"/>
</dbReference>
<dbReference type="SUPFAM" id="SSF51735">
    <property type="entry name" value="NAD(P)-binding Rossmann-fold domains"/>
    <property type="match status" value="2"/>
</dbReference>
<dbReference type="InterPro" id="IPR036291">
    <property type="entry name" value="NAD(P)-bd_dom_sf"/>
</dbReference>
<keyword evidence="11" id="KW-1185">Reference proteome</keyword>
<keyword evidence="3" id="KW-0808">Transferase</keyword>
<dbReference type="InterPro" id="IPR049552">
    <property type="entry name" value="PKS_DH_N"/>
</dbReference>
<dbReference type="InterPro" id="IPR001227">
    <property type="entry name" value="Ac_transferase_dom_sf"/>
</dbReference>
<feature type="domain" description="PKS/mFAS DH" evidence="9">
    <location>
        <begin position="187"/>
        <end position="504"/>
    </location>
</feature>
<dbReference type="InterPro" id="IPR016035">
    <property type="entry name" value="Acyl_Trfase/lysoPLipase"/>
</dbReference>
<evidence type="ECO:0000256" key="6">
    <source>
        <dbReference type="ARBA" id="ARBA00023315"/>
    </source>
</evidence>
<evidence type="ECO:0000256" key="5">
    <source>
        <dbReference type="ARBA" id="ARBA00023268"/>
    </source>
</evidence>
<evidence type="ECO:0000259" key="8">
    <source>
        <dbReference type="PROSITE" id="PS50075"/>
    </source>
</evidence>
<evidence type="ECO:0000313" key="10">
    <source>
        <dbReference type="EMBL" id="KAK7757582.1"/>
    </source>
</evidence>
<organism evidence="10 11">
    <name type="scientific">Diatrype stigma</name>
    <dbReference type="NCBI Taxonomy" id="117547"/>
    <lineage>
        <taxon>Eukaryota</taxon>
        <taxon>Fungi</taxon>
        <taxon>Dikarya</taxon>
        <taxon>Ascomycota</taxon>
        <taxon>Pezizomycotina</taxon>
        <taxon>Sordariomycetes</taxon>
        <taxon>Xylariomycetidae</taxon>
        <taxon>Xylariales</taxon>
        <taxon>Diatrypaceae</taxon>
        <taxon>Diatrype</taxon>
    </lineage>
</organism>
<dbReference type="Pfam" id="PF13602">
    <property type="entry name" value="ADH_zinc_N_2"/>
    <property type="match status" value="1"/>
</dbReference>
<dbReference type="InterPro" id="IPR036736">
    <property type="entry name" value="ACP-like_sf"/>
</dbReference>
<feature type="domain" description="Carrier" evidence="8">
    <location>
        <begin position="1628"/>
        <end position="1705"/>
    </location>
</feature>
<keyword evidence="6" id="KW-0012">Acyltransferase</keyword>
<dbReference type="InterPro" id="IPR013154">
    <property type="entry name" value="ADH-like_N"/>
</dbReference>
<dbReference type="InterPro" id="IPR050091">
    <property type="entry name" value="PKS_NRPS_Biosynth_Enz"/>
</dbReference>
<dbReference type="Gene3D" id="1.10.1200.10">
    <property type="entry name" value="ACP-like"/>
    <property type="match status" value="1"/>
</dbReference>
<dbReference type="InterPro" id="IPR049900">
    <property type="entry name" value="PKS_mFAS_DH"/>
</dbReference>
<dbReference type="Gene3D" id="3.40.366.10">
    <property type="entry name" value="Malonyl-Coenzyme A Acyl Carrier Protein, domain 2"/>
    <property type="match status" value="1"/>
</dbReference>
<feature type="active site" description="Proton acceptor; for dehydratase activity" evidence="7">
    <location>
        <position position="219"/>
    </location>
</feature>
<feature type="region of interest" description="C-terminal hotdog fold" evidence="7">
    <location>
        <begin position="348"/>
        <end position="504"/>
    </location>
</feature>
<dbReference type="InterPro" id="IPR042104">
    <property type="entry name" value="PKS_dehydratase_sf"/>
</dbReference>
<dbReference type="SMART" id="SM00822">
    <property type="entry name" value="PKS_KR"/>
    <property type="match status" value="1"/>
</dbReference>
<dbReference type="Pfam" id="PF23297">
    <property type="entry name" value="ACP_SdgA_C"/>
    <property type="match status" value="1"/>
</dbReference>
<dbReference type="Gene3D" id="3.40.50.150">
    <property type="entry name" value="Vaccinia Virus protein VP39"/>
    <property type="match status" value="1"/>
</dbReference>
<dbReference type="GO" id="GO:0031177">
    <property type="term" value="F:phosphopantetheine binding"/>
    <property type="evidence" value="ECO:0007669"/>
    <property type="project" value="InterPro"/>
</dbReference>
<proteinExistence type="predicted"/>
<feature type="active site" description="Proton donor; for dehydratase activity" evidence="7">
    <location>
        <position position="408"/>
    </location>
</feature>
<dbReference type="PROSITE" id="PS52019">
    <property type="entry name" value="PKS_MFAS_DH"/>
    <property type="match status" value="1"/>
</dbReference>
<sequence>MNHISEDYLVCLGILQEGEPRDERISMISSVTGRRVTAKTVSNAQYWVDNLVSPVRFTDALSYLASAAPKLDGLKAITDYIEIGPHGALQRPLKETLTQVTGSKAFRSTSILSKNLCPLETMLEVVGQLFAHGHPVSVSIVNQLAPASHETSSFLVDTPEYPFDHSKLYWNESKISRDWRFRSWALRSVLGAPAADWNPLEPRWRKILSVEEVPWVADHIIVDTIFFPATGMLAMAVKAVKQTAGAHNDILGYYIKEAVFTKPIVVREELSTEVITHLRLLQDTYEKKTSRFEVRLFAYTQDQWGECFKAVIHIDYRESSLEVDGGHEAHLASETLLRDFEHAKMVSTRHFDEDELYKWLRQQGLRYGKLFALAKDIYWDGGGHSVARVDVPQVPEMLEGVIHPAVLDACCHISTRGWSQLQEVQTFSSSTMKPTGTGIECSITVLTSDGSPLYHVERFEMLPITGGDSSVDDKRLLVYGIDWRPHLPLMSPDQLRRYCDSDIFPGDEGNIVQGWIKLERILNLLLQHSLDQLPGAKLSTAPPHMKQFVFWLERHLQPLRETSKNDVAQRDISEELERLQENTVSWTLFIEVAQNIGRLVNGEIDSQELLDSRTLLQNGHSWDRKISSFLRLAAHETPNQRILHVGWAVCGIAGSVLSALQEIEQDTGGIAFSEFVFMDARPSVINQCKEDFANVEDRITFSAAQDIPTLDIEPGAYNMIIVDNTLSASTSLGSTLKTLRNGLKPGGHLIIHDLVEPNHLATILSIGVLAGGWSSRERPFDEFPKMPEEALDTTLREYGFSGNDVVFRDFGDDATHHASVIISTLVDIPTVTATSTRALVVVGDDHERRGDAVSSLSDCFLSTSGYQPKVFSISQLPDAHVSSDDVVIWLVDLDKPFLAELSNSSLELVKGWIKQSKNMLWVTLTDKTKDPDSVLYPHSGLKDGFLRSIRLESNDKRIISLSLESEVRDAVSCAKATFALFESAFRTSLPSREVEYIIRDGPTLTGRLVVDNEMDTCRNAVLTPQAKLEPWGSGPPLKLDVASRGSLDTLRFIEDLDNYQPLGPSEIEIEAKAWGVNFRDVFIALGRLEENDFGSDCAGVVTRVGFQCDDIRPGDRVYMCASGCMKAFPRANQFSIVQIPHSMSFEEACGVLGPSTTAWYSLVEVGRLQKGEKVLIHAASGATGQLAIQVAKIIGAEIFATVGFNHKKQLLRDTYDIPDDHIFFSRNTSFAKGIMRQTKGAGVDVVLNSLVGEGLRASWDCIAPYGRFVEIGKADIQANSALPMGCFAKNVSFSAVDLRHIMLSRPAVARDLALKVMQLALEGSIQSPKPLHLYDVCALEDAFRYFQSGKNTGRTVIKIDGGINVEGAKYIIVASRSGIASDAAAKLVDELTQEGATIATPQCDMASEDSVSKMLERYSKILPTIRGCINAAMALNDSTFDKMSHAQWEDTIRSKALTSWNLSKLLPKNLEFLIFLSSATGVGGNVGTPNYAAGCAFQDSLAAHRVERYGDKTLSIDLGVMSNVGVVAETASLRRVFSKSHSHVQVEDEDLLALLDVCCDPAYRLSRSQVIIGVPTPAELNARGVEVIESLKQPLFGHFSQFRSASSGGWRDHMRPGDLFQRAETDEERVEVVVESLAQKVASMLSIDPGDVERSKPLHVFGVDSLVAVELRNWMKNEFAAQIPVFEITGGKTIELIGDLVCKESKIKKAA</sequence>
<evidence type="ECO:0000313" key="11">
    <source>
        <dbReference type="Proteomes" id="UP001320420"/>
    </source>
</evidence>
<dbReference type="PANTHER" id="PTHR43775:SF29">
    <property type="entry name" value="ASPERFURANONE POLYKETIDE SYNTHASE AFOG-RELATED"/>
    <property type="match status" value="1"/>
</dbReference>
<evidence type="ECO:0000256" key="1">
    <source>
        <dbReference type="ARBA" id="ARBA00022450"/>
    </source>
</evidence>
<dbReference type="InterPro" id="IPR013968">
    <property type="entry name" value="PKS_KR"/>
</dbReference>
<dbReference type="InterPro" id="IPR009081">
    <property type="entry name" value="PP-bd_ACP"/>
</dbReference>
<dbReference type="SUPFAM" id="SSF53335">
    <property type="entry name" value="S-adenosyl-L-methionine-dependent methyltransferases"/>
    <property type="match status" value="1"/>
</dbReference>
<dbReference type="GO" id="GO:1901336">
    <property type="term" value="P:lactone biosynthetic process"/>
    <property type="evidence" value="ECO:0007669"/>
    <property type="project" value="UniProtKB-ARBA"/>
</dbReference>
<dbReference type="CDD" id="cd05195">
    <property type="entry name" value="enoyl_red"/>
    <property type="match status" value="1"/>
</dbReference>
<gene>
    <name evidence="10" type="ORF">SLS62_000597</name>
</gene>
<dbReference type="GO" id="GO:0044550">
    <property type="term" value="P:secondary metabolite biosynthetic process"/>
    <property type="evidence" value="ECO:0007669"/>
    <property type="project" value="TreeGrafter"/>
</dbReference>
<dbReference type="SMART" id="SM00823">
    <property type="entry name" value="PKS_PP"/>
    <property type="match status" value="1"/>
</dbReference>
<dbReference type="Proteomes" id="UP001320420">
    <property type="component" value="Unassembled WGS sequence"/>
</dbReference>
<dbReference type="GO" id="GO:0016491">
    <property type="term" value="F:oxidoreductase activity"/>
    <property type="evidence" value="ECO:0007669"/>
    <property type="project" value="UniProtKB-KW"/>
</dbReference>
<evidence type="ECO:0000256" key="4">
    <source>
        <dbReference type="ARBA" id="ARBA00023002"/>
    </source>
</evidence>
<dbReference type="InterPro" id="IPR011032">
    <property type="entry name" value="GroES-like_sf"/>
</dbReference>
<dbReference type="PANTHER" id="PTHR43775">
    <property type="entry name" value="FATTY ACID SYNTHASE"/>
    <property type="match status" value="1"/>
</dbReference>
<dbReference type="Pfam" id="PF21089">
    <property type="entry name" value="PKS_DH_N"/>
    <property type="match status" value="1"/>
</dbReference>
<evidence type="ECO:0000256" key="3">
    <source>
        <dbReference type="ARBA" id="ARBA00022679"/>
    </source>
</evidence>
<dbReference type="SUPFAM" id="SSF52151">
    <property type="entry name" value="FabD/lysophospholipase-like"/>
    <property type="match status" value="1"/>
</dbReference>
<accession>A0AAN9V376</accession>
<dbReference type="InterPro" id="IPR020843">
    <property type="entry name" value="ER"/>
</dbReference>
<evidence type="ECO:0000256" key="2">
    <source>
        <dbReference type="ARBA" id="ARBA00022553"/>
    </source>
</evidence>
<dbReference type="SUPFAM" id="SSF47336">
    <property type="entry name" value="ACP-like"/>
    <property type="match status" value="1"/>
</dbReference>
<dbReference type="GO" id="GO:0004312">
    <property type="term" value="F:fatty acid synthase activity"/>
    <property type="evidence" value="ECO:0007669"/>
    <property type="project" value="TreeGrafter"/>
</dbReference>
<dbReference type="InterPro" id="IPR049551">
    <property type="entry name" value="PKS_DH_C"/>
</dbReference>
<dbReference type="Pfam" id="PF14765">
    <property type="entry name" value="PS-DH"/>
    <property type="match status" value="1"/>
</dbReference>
<dbReference type="InterPro" id="IPR020806">
    <property type="entry name" value="PKS_PP-bd"/>
</dbReference>
<dbReference type="Gene3D" id="3.10.129.110">
    <property type="entry name" value="Polyketide synthase dehydratase"/>
    <property type="match status" value="1"/>
</dbReference>
<dbReference type="Gene3D" id="3.90.180.10">
    <property type="entry name" value="Medium-chain alcohol dehydrogenases, catalytic domain"/>
    <property type="match status" value="1"/>
</dbReference>
<dbReference type="GO" id="GO:0006633">
    <property type="term" value="P:fatty acid biosynthetic process"/>
    <property type="evidence" value="ECO:0007669"/>
    <property type="project" value="TreeGrafter"/>
</dbReference>
<dbReference type="InterPro" id="IPR029063">
    <property type="entry name" value="SAM-dependent_MTases_sf"/>
</dbReference>